<evidence type="ECO:0000313" key="1">
    <source>
        <dbReference type="EMBL" id="RKQ60603.1"/>
    </source>
</evidence>
<comment type="caution">
    <text evidence="1">The sequence shown here is derived from an EMBL/GenBank/DDBJ whole genome shotgun (WGS) entry which is preliminary data.</text>
</comment>
<accession>A0A420W633</accession>
<dbReference type="AlphaFoldDB" id="A0A420W633"/>
<dbReference type="Proteomes" id="UP000280881">
    <property type="component" value="Unassembled WGS sequence"/>
</dbReference>
<evidence type="ECO:0000313" key="2">
    <source>
        <dbReference type="Proteomes" id="UP000280881"/>
    </source>
</evidence>
<proteinExistence type="predicted"/>
<name>A0A420W633_9BACT</name>
<sequence>MEKGLTKEELMELMAILMEEEGFEIYEPEAEGEEYLPDFLAVYENEEGERQQVAVQVEDCNTLNTEEAEKKAKAIAEHCRRSGEGFIFVVPIECEEEGSRKFEEWGLSDVAEFIPIGIEFEEEEEEE</sequence>
<keyword evidence="2" id="KW-1185">Reference proteome</keyword>
<organism evidence="1 2">
    <name type="scientific">Thermovibrio guaymasensis</name>
    <dbReference type="NCBI Taxonomy" id="240167"/>
    <lineage>
        <taxon>Bacteria</taxon>
        <taxon>Pseudomonadati</taxon>
        <taxon>Aquificota</taxon>
        <taxon>Aquificia</taxon>
        <taxon>Desulfurobacteriales</taxon>
        <taxon>Desulfurobacteriaceae</taxon>
        <taxon>Thermovibrio</taxon>
    </lineage>
</organism>
<dbReference type="OrthoDB" id="14927at2"/>
<dbReference type="RefSeq" id="WP_121171495.1">
    <property type="nucleotide sequence ID" value="NZ_RBIE01000003.1"/>
</dbReference>
<gene>
    <name evidence="1" type="ORF">C7457_1425</name>
</gene>
<reference evidence="1 2" key="1">
    <citation type="submission" date="2018-10" db="EMBL/GenBank/DDBJ databases">
        <title>Genomic Encyclopedia of Type Strains, Phase IV (KMG-IV): sequencing the most valuable type-strain genomes for metagenomic binning, comparative biology and taxonomic classification.</title>
        <authorList>
            <person name="Goeker M."/>
        </authorList>
    </citation>
    <scope>NUCLEOTIDE SEQUENCE [LARGE SCALE GENOMIC DNA]</scope>
    <source>
        <strain evidence="1 2">DSM 15521</strain>
    </source>
</reference>
<dbReference type="EMBL" id="RBIE01000003">
    <property type="protein sequence ID" value="RKQ60603.1"/>
    <property type="molecule type" value="Genomic_DNA"/>
</dbReference>
<evidence type="ECO:0008006" key="3">
    <source>
        <dbReference type="Google" id="ProtNLM"/>
    </source>
</evidence>
<protein>
    <recommendedName>
        <fullName evidence="3">Restriction endonuclease</fullName>
    </recommendedName>
</protein>